<protein>
    <recommendedName>
        <fullName evidence="3">RxLR effector protein</fullName>
    </recommendedName>
</protein>
<dbReference type="RefSeq" id="XP_009526744.1">
    <property type="nucleotide sequence ID" value="XM_009528449.1"/>
</dbReference>
<gene>
    <name evidence="1" type="ORF">PHYSODRAFT_285962</name>
</gene>
<evidence type="ECO:0000313" key="2">
    <source>
        <dbReference type="Proteomes" id="UP000002640"/>
    </source>
</evidence>
<dbReference type="Proteomes" id="UP000002640">
    <property type="component" value="Unassembled WGS sequence"/>
</dbReference>
<dbReference type="EMBL" id="JH159154">
    <property type="protein sequence ID" value="EGZ17686.1"/>
    <property type="molecule type" value="Genomic_DNA"/>
</dbReference>
<keyword evidence="2" id="KW-1185">Reference proteome</keyword>
<name>G4ZIM5_PHYSP</name>
<proteinExistence type="predicted"/>
<dbReference type="GeneID" id="20640198"/>
<evidence type="ECO:0008006" key="3">
    <source>
        <dbReference type="Google" id="ProtNLM"/>
    </source>
</evidence>
<dbReference type="InParanoid" id="G4ZIM5"/>
<evidence type="ECO:0000313" key="1">
    <source>
        <dbReference type="EMBL" id="EGZ17686.1"/>
    </source>
</evidence>
<organism evidence="1 2">
    <name type="scientific">Phytophthora sojae (strain P6497)</name>
    <name type="common">Soybean stem and root rot agent</name>
    <name type="synonym">Phytophthora megasperma f. sp. glycines</name>
    <dbReference type="NCBI Taxonomy" id="1094619"/>
    <lineage>
        <taxon>Eukaryota</taxon>
        <taxon>Sar</taxon>
        <taxon>Stramenopiles</taxon>
        <taxon>Oomycota</taxon>
        <taxon>Peronosporomycetes</taxon>
        <taxon>Peronosporales</taxon>
        <taxon>Peronosporaceae</taxon>
        <taxon>Phytophthora</taxon>
    </lineage>
</organism>
<reference evidence="1 2" key="1">
    <citation type="journal article" date="2006" name="Science">
        <title>Phytophthora genome sequences uncover evolutionary origins and mechanisms of pathogenesis.</title>
        <authorList>
            <person name="Tyler B.M."/>
            <person name="Tripathy S."/>
            <person name="Zhang X."/>
            <person name="Dehal P."/>
            <person name="Jiang R.H."/>
            <person name="Aerts A."/>
            <person name="Arredondo F.D."/>
            <person name="Baxter L."/>
            <person name="Bensasson D."/>
            <person name="Beynon J.L."/>
            <person name="Chapman J."/>
            <person name="Damasceno C.M."/>
            <person name="Dorrance A.E."/>
            <person name="Dou D."/>
            <person name="Dickerman A.W."/>
            <person name="Dubchak I.L."/>
            <person name="Garbelotto M."/>
            <person name="Gijzen M."/>
            <person name="Gordon S.G."/>
            <person name="Govers F."/>
            <person name="Grunwald N.J."/>
            <person name="Huang W."/>
            <person name="Ivors K.L."/>
            <person name="Jones R.W."/>
            <person name="Kamoun S."/>
            <person name="Krampis K."/>
            <person name="Lamour K.H."/>
            <person name="Lee M.K."/>
            <person name="McDonald W.H."/>
            <person name="Medina M."/>
            <person name="Meijer H.J."/>
            <person name="Nordberg E.K."/>
            <person name="Maclean D.J."/>
            <person name="Ospina-Giraldo M.D."/>
            <person name="Morris P.F."/>
            <person name="Phuntumart V."/>
            <person name="Putnam N.H."/>
            <person name="Rash S."/>
            <person name="Rose J.K."/>
            <person name="Sakihama Y."/>
            <person name="Salamov A.A."/>
            <person name="Savidor A."/>
            <person name="Scheuring C.F."/>
            <person name="Smith B.M."/>
            <person name="Sobral B.W."/>
            <person name="Terry A."/>
            <person name="Torto-Alalibo T.A."/>
            <person name="Win J."/>
            <person name="Xu Z."/>
            <person name="Zhang H."/>
            <person name="Grigoriev I.V."/>
            <person name="Rokhsar D.S."/>
            <person name="Boore J.L."/>
        </authorList>
    </citation>
    <scope>NUCLEOTIDE SEQUENCE [LARGE SCALE GENOMIC DNA]</scope>
    <source>
        <strain evidence="1 2">P6497</strain>
    </source>
</reference>
<dbReference type="AlphaFoldDB" id="G4ZIM5"/>
<sequence>MQRFLRSHEAAIGEVKARDHDEERGDLSGVSKLATLDDGRWKLTKMDEKLSTKIWLKLGYDPEKLAKFYHFDRIAKKPDTSTYVVGWFGSQSTTERPRESIGFPIINCARC</sequence>
<dbReference type="KEGG" id="psoj:PHYSODRAFT_285962"/>
<accession>G4ZIM5</accession>